<reference evidence="7" key="2">
    <citation type="submission" date="2025-08" db="UniProtKB">
        <authorList>
            <consortium name="Ensembl"/>
        </authorList>
    </citation>
    <scope>IDENTIFICATION</scope>
</reference>
<evidence type="ECO:0000256" key="3">
    <source>
        <dbReference type="ARBA" id="ARBA00022781"/>
    </source>
</evidence>
<keyword evidence="6" id="KW-0066">ATP synthesis</keyword>
<keyword evidence="8" id="KW-1185">Reference proteome</keyword>
<evidence type="ECO:0000313" key="7">
    <source>
        <dbReference type="Ensembl" id="ENSUAMP00000026219.1"/>
    </source>
</evidence>
<keyword evidence="3" id="KW-0375">Hydrogen ion transport</keyword>
<comment type="subcellular location">
    <subcellularLocation>
        <location evidence="1">Membrane</location>
    </subcellularLocation>
</comment>
<name>A0A452S2Q1_URSAM</name>
<dbReference type="AlphaFoldDB" id="A0A452S2Q1"/>
<evidence type="ECO:0000313" key="8">
    <source>
        <dbReference type="Proteomes" id="UP000291022"/>
    </source>
</evidence>
<proteinExistence type="predicted"/>
<reference evidence="7" key="3">
    <citation type="submission" date="2025-09" db="UniProtKB">
        <authorList>
            <consortium name="Ensembl"/>
        </authorList>
    </citation>
    <scope>IDENTIFICATION</scope>
</reference>
<dbReference type="Pfam" id="PF00213">
    <property type="entry name" value="OSCP"/>
    <property type="match status" value="1"/>
</dbReference>
<dbReference type="OMA" id="IHFELVF"/>
<evidence type="ECO:0000256" key="4">
    <source>
        <dbReference type="ARBA" id="ARBA00023065"/>
    </source>
</evidence>
<dbReference type="STRING" id="9643.ENSUAMP00000026219"/>
<dbReference type="GO" id="GO:0016020">
    <property type="term" value="C:membrane"/>
    <property type="evidence" value="ECO:0007669"/>
    <property type="project" value="UniProtKB-SubCell"/>
</dbReference>
<dbReference type="Proteomes" id="UP000291022">
    <property type="component" value="Unassembled WGS sequence"/>
</dbReference>
<organism evidence="7 8">
    <name type="scientific">Ursus americanus</name>
    <name type="common">American black bear</name>
    <name type="synonym">Euarctos americanus</name>
    <dbReference type="NCBI Taxonomy" id="9643"/>
    <lineage>
        <taxon>Eukaryota</taxon>
        <taxon>Metazoa</taxon>
        <taxon>Chordata</taxon>
        <taxon>Craniata</taxon>
        <taxon>Vertebrata</taxon>
        <taxon>Euteleostomi</taxon>
        <taxon>Mammalia</taxon>
        <taxon>Eutheria</taxon>
        <taxon>Laurasiatheria</taxon>
        <taxon>Carnivora</taxon>
        <taxon>Caniformia</taxon>
        <taxon>Ursidae</taxon>
        <taxon>Ursus</taxon>
    </lineage>
</organism>
<dbReference type="PANTHER" id="PTHR11910">
    <property type="entry name" value="ATP SYNTHASE DELTA CHAIN"/>
    <property type="match status" value="1"/>
</dbReference>
<dbReference type="GeneTree" id="ENSGT00390000015060"/>
<accession>A0A452S2Q1</accession>
<sequence length="132" mass="14568">VMSIHRGEVPCTVTTASPLDEAILSELKTVLKSFLGQGQVSKLEVKIDLSSMGAMIVHTGEKYADMSVKTKIQKLSTGLCRRFSESAISKKSLPSPISRNISHVLFSKSFMVSGFTFKPLIHFELVFVYSVR</sequence>
<dbReference type="Ensembl" id="ENSUAMT00000029255.1">
    <property type="protein sequence ID" value="ENSUAMP00000026219.1"/>
    <property type="gene ID" value="ENSUAMG00000020342.1"/>
</dbReference>
<dbReference type="InterPro" id="IPR000711">
    <property type="entry name" value="ATPase_OSCP/dsu"/>
</dbReference>
<protein>
    <recommendedName>
        <fullName evidence="9">ATP synthase peripheral stalk subunit OSCP</fullName>
    </recommendedName>
</protein>
<keyword evidence="4" id="KW-0406">Ion transport</keyword>
<dbReference type="GO" id="GO:0046933">
    <property type="term" value="F:proton-transporting ATP synthase activity, rotational mechanism"/>
    <property type="evidence" value="ECO:0007669"/>
    <property type="project" value="InterPro"/>
</dbReference>
<keyword evidence="2" id="KW-0813">Transport</keyword>
<evidence type="ECO:0008006" key="9">
    <source>
        <dbReference type="Google" id="ProtNLM"/>
    </source>
</evidence>
<keyword evidence="5" id="KW-0472">Membrane</keyword>
<evidence type="ECO:0000256" key="1">
    <source>
        <dbReference type="ARBA" id="ARBA00004370"/>
    </source>
</evidence>
<evidence type="ECO:0000256" key="5">
    <source>
        <dbReference type="ARBA" id="ARBA00023136"/>
    </source>
</evidence>
<reference evidence="8" key="1">
    <citation type="submission" date="2016-06" db="EMBL/GenBank/DDBJ databases">
        <title>De novo assembly and RNA-Seq shows season-dependent expression and editing in black bear kidneys.</title>
        <authorList>
            <person name="Korstanje R."/>
            <person name="Srivastava A."/>
            <person name="Sarsani V.K."/>
            <person name="Sheehan S.M."/>
            <person name="Seger R.L."/>
            <person name="Barter M.E."/>
            <person name="Lindqvist C."/>
            <person name="Brody L.C."/>
            <person name="Mullikin J.C."/>
        </authorList>
    </citation>
    <scope>NUCLEOTIDE SEQUENCE [LARGE SCALE GENOMIC DNA]</scope>
</reference>
<evidence type="ECO:0000256" key="6">
    <source>
        <dbReference type="ARBA" id="ARBA00023310"/>
    </source>
</evidence>
<evidence type="ECO:0000256" key="2">
    <source>
        <dbReference type="ARBA" id="ARBA00022448"/>
    </source>
</evidence>